<organism evidence="1 2">
    <name type="scientific">Catharanthus roseus</name>
    <name type="common">Madagascar periwinkle</name>
    <name type="synonym">Vinca rosea</name>
    <dbReference type="NCBI Taxonomy" id="4058"/>
    <lineage>
        <taxon>Eukaryota</taxon>
        <taxon>Viridiplantae</taxon>
        <taxon>Streptophyta</taxon>
        <taxon>Embryophyta</taxon>
        <taxon>Tracheophyta</taxon>
        <taxon>Spermatophyta</taxon>
        <taxon>Magnoliopsida</taxon>
        <taxon>eudicotyledons</taxon>
        <taxon>Gunneridae</taxon>
        <taxon>Pentapetalae</taxon>
        <taxon>asterids</taxon>
        <taxon>lamiids</taxon>
        <taxon>Gentianales</taxon>
        <taxon>Apocynaceae</taxon>
        <taxon>Rauvolfioideae</taxon>
        <taxon>Vinceae</taxon>
        <taxon>Catharanthinae</taxon>
        <taxon>Catharanthus</taxon>
    </lineage>
</organism>
<proteinExistence type="predicted"/>
<sequence length="175" mass="20005">MRDLLADTLAARKRPVWNPEMFWEKMMKNKNEGRRVSRAEKHTSGSISFTKQISKKVITVLFFLQQADLSERFSKSKYLEELHKNKKWDKTGQYLRQKVEEEAATTGTAMPDELHLMAIVASGLSRAGLYRVVLEATHLRAESSQVTAGLIMRRVEATVSSASAAFDEHMRRFAE</sequence>
<name>A0ACC0BX37_CATRO</name>
<comment type="caution">
    <text evidence="1">The sequence shown here is derived from an EMBL/GenBank/DDBJ whole genome shotgun (WGS) entry which is preliminary data.</text>
</comment>
<evidence type="ECO:0000313" key="1">
    <source>
        <dbReference type="EMBL" id="KAI5677126.1"/>
    </source>
</evidence>
<reference evidence="2" key="1">
    <citation type="journal article" date="2023" name="Nat. Plants">
        <title>Single-cell RNA sequencing provides a high-resolution roadmap for understanding the multicellular compartmentation of specialized metabolism.</title>
        <authorList>
            <person name="Sun S."/>
            <person name="Shen X."/>
            <person name="Li Y."/>
            <person name="Li Y."/>
            <person name="Wang S."/>
            <person name="Li R."/>
            <person name="Zhang H."/>
            <person name="Shen G."/>
            <person name="Guo B."/>
            <person name="Wei J."/>
            <person name="Xu J."/>
            <person name="St-Pierre B."/>
            <person name="Chen S."/>
            <person name="Sun C."/>
        </authorList>
    </citation>
    <scope>NUCLEOTIDE SEQUENCE [LARGE SCALE GENOMIC DNA]</scope>
</reference>
<dbReference type="Proteomes" id="UP001060085">
    <property type="component" value="Linkage Group LG02"/>
</dbReference>
<gene>
    <name evidence="1" type="ORF">M9H77_08076</name>
</gene>
<evidence type="ECO:0000313" key="2">
    <source>
        <dbReference type="Proteomes" id="UP001060085"/>
    </source>
</evidence>
<accession>A0ACC0BX37</accession>
<dbReference type="EMBL" id="CM044702">
    <property type="protein sequence ID" value="KAI5677126.1"/>
    <property type="molecule type" value="Genomic_DNA"/>
</dbReference>
<protein>
    <submittedName>
        <fullName evidence="1">Uncharacterized protein</fullName>
    </submittedName>
</protein>
<keyword evidence="2" id="KW-1185">Reference proteome</keyword>